<dbReference type="AlphaFoldDB" id="N4WMC3"/>
<protein>
    <submittedName>
        <fullName evidence="2">Uncharacterized protein</fullName>
    </submittedName>
</protein>
<dbReference type="InterPro" id="IPR011990">
    <property type="entry name" value="TPR-like_helical_dom_sf"/>
</dbReference>
<dbReference type="PANTHER" id="PTHR12558">
    <property type="entry name" value="CELL DIVISION CYCLE 16,23,27"/>
    <property type="match status" value="1"/>
</dbReference>
<dbReference type="OrthoDB" id="2080803at2"/>
<dbReference type="Gene3D" id="1.25.40.10">
    <property type="entry name" value="Tetratricopeptide repeat domain"/>
    <property type="match status" value="2"/>
</dbReference>
<comment type="caution">
    <text evidence="2">The sequence shown here is derived from an EMBL/GenBank/DDBJ whole genome shotgun (WGS) entry which is preliminary data.</text>
</comment>
<evidence type="ECO:0000256" key="1">
    <source>
        <dbReference type="PROSITE-ProRule" id="PRU00339"/>
    </source>
</evidence>
<proteinExistence type="predicted"/>
<dbReference type="Pfam" id="PF14559">
    <property type="entry name" value="TPR_19"/>
    <property type="match status" value="1"/>
</dbReference>
<feature type="repeat" description="TPR" evidence="1">
    <location>
        <begin position="269"/>
        <end position="302"/>
    </location>
</feature>
<dbReference type="eggNOG" id="COG0457">
    <property type="taxonomic scope" value="Bacteria"/>
</dbReference>
<organism evidence="2 3">
    <name type="scientific">Gracilibacillus halophilus YIM-C55.5</name>
    <dbReference type="NCBI Taxonomy" id="1308866"/>
    <lineage>
        <taxon>Bacteria</taxon>
        <taxon>Bacillati</taxon>
        <taxon>Bacillota</taxon>
        <taxon>Bacilli</taxon>
        <taxon>Bacillales</taxon>
        <taxon>Bacillaceae</taxon>
        <taxon>Gracilibacillus</taxon>
    </lineage>
</organism>
<dbReference type="InterPro" id="IPR019734">
    <property type="entry name" value="TPR_rpt"/>
</dbReference>
<dbReference type="SUPFAM" id="SSF48452">
    <property type="entry name" value="TPR-like"/>
    <property type="match status" value="2"/>
</dbReference>
<dbReference type="PROSITE" id="PS50005">
    <property type="entry name" value="TPR"/>
    <property type="match status" value="2"/>
</dbReference>
<reference evidence="2 3" key="1">
    <citation type="submission" date="2013-03" db="EMBL/GenBank/DDBJ databases">
        <title>Draft genome sequence of Gracibacillus halophilus YIM-C55.5, a moderately halophilic and thermophilic organism from the Xiaochaidamu salt lake.</title>
        <authorList>
            <person name="Sugumar T."/>
            <person name="Polireddy D.R."/>
            <person name="Antony A."/>
            <person name="Madhava Y.R."/>
            <person name="Sivakumar N."/>
        </authorList>
    </citation>
    <scope>NUCLEOTIDE SEQUENCE [LARGE SCALE GENOMIC DNA]</scope>
    <source>
        <strain evidence="2 3">YIM-C55.5</strain>
    </source>
</reference>
<dbReference type="SMART" id="SM00028">
    <property type="entry name" value="TPR"/>
    <property type="match status" value="10"/>
</dbReference>
<keyword evidence="3" id="KW-1185">Reference proteome</keyword>
<dbReference type="PANTHER" id="PTHR12558:SF13">
    <property type="entry name" value="CELL DIVISION CYCLE PROTEIN 27 HOMOLOG"/>
    <property type="match status" value="1"/>
</dbReference>
<feature type="repeat" description="TPR" evidence="1">
    <location>
        <begin position="371"/>
        <end position="404"/>
    </location>
</feature>
<dbReference type="Proteomes" id="UP000012283">
    <property type="component" value="Unassembled WGS sequence"/>
</dbReference>
<dbReference type="Pfam" id="PF13432">
    <property type="entry name" value="TPR_16"/>
    <property type="match status" value="3"/>
</dbReference>
<evidence type="ECO:0000313" key="3">
    <source>
        <dbReference type="Proteomes" id="UP000012283"/>
    </source>
</evidence>
<keyword evidence="1" id="KW-0802">TPR repeat</keyword>
<gene>
    <name evidence="2" type="ORF">J416_04938</name>
</gene>
<name>N4WMC3_9BACI</name>
<evidence type="ECO:0000313" key="2">
    <source>
        <dbReference type="EMBL" id="ENH97332.1"/>
    </source>
</evidence>
<dbReference type="RefSeq" id="WP_003466134.1">
    <property type="nucleotide sequence ID" value="NZ_APML01000019.1"/>
</dbReference>
<sequence length="423" mass="49321">MVTVDEAIQLIQTGEVEKGLQILQQVAERATAEEKVDIAQIYVELGVQDAAQHILEEILAEQPYHEEASLLLADIYIDQNEDEKAISILDTFSEEDENYMQALVQLADLYQSQGLFEVAEEKLLKAKNLAPEEIIIDFGLAELLFSTGDYKKSIIYYEKVLQETEEFSDVNIHARLAEAYAINGEFERSLEAYQSFETDDSETLFRYGYLAYRAERYEIAIQVWEQLLENEIEYPTVYPYLSQAYEQEGMMEEAYQAAIDGVEMDPFNKEMWFIAGQIVHQYGDTNKAYEYMHESLKLDPEYKDPLLFLIEAYKREENYEQIIDLLTNQIDLDQMEGIFHWELAQALNEQEQFSDALIAYQTAYNTLEADVDFLKDYGYFLVEEGRIDEAIRIFESYIKLEPSDFDIQQYVDRLKSQSDDTLF</sequence>
<accession>N4WMC3</accession>
<dbReference type="PATRIC" id="fig|1308866.3.peg.998"/>
<dbReference type="EMBL" id="APML01000019">
    <property type="protein sequence ID" value="ENH97332.1"/>
    <property type="molecule type" value="Genomic_DNA"/>
</dbReference>
<dbReference type="STRING" id="1308866.J416_04938"/>